<sequence length="348" mass="37522">MFSVVSLMGVFVDVGGLTKEEVFLLEAAIFSGYVGIVSLVMVTGDAKFVGEVAVEFPAFDAELLKLEAVAIVAAFCCCWLMEFLELHLHGNSIGNEGVRALMSGLSAHKGKFTLLDIGNNEIGPKGAFHVAEFVKKSKSLLWLNFYMNDIGDEGAEKIAEALKQNRTITAIDLGGNNIHAKGVTAISQVLKDNHVITSLELGYNPLGSDGAKALAEVLKFHGKIQILKLGWCQIGVKGAEFIADTLKYNTTITTLDLRANGLGDDGAVCLARSFKVVNEALVSLDLGFNEIRDKGAFAIAQAFKANEDLTITSLNLASNFLTKLGQVALTDARDHVYELNEKEVNIFF</sequence>
<dbReference type="InterPro" id="IPR032675">
    <property type="entry name" value="LRR_dom_sf"/>
</dbReference>
<dbReference type="EMBL" id="JACGCM010000262">
    <property type="protein sequence ID" value="KAF6174535.1"/>
    <property type="molecule type" value="Genomic_DNA"/>
</dbReference>
<dbReference type="GO" id="GO:0005096">
    <property type="term" value="F:GTPase activator activity"/>
    <property type="evidence" value="ECO:0007669"/>
    <property type="project" value="UniProtKB-KW"/>
</dbReference>
<evidence type="ECO:0000256" key="1">
    <source>
        <dbReference type="ARBA" id="ARBA00022468"/>
    </source>
</evidence>
<protein>
    <submittedName>
        <fullName evidence="4">Uncharacterized protein</fullName>
    </submittedName>
</protein>
<name>A0A7J7P512_9MAGN</name>
<dbReference type="GO" id="GO:0048471">
    <property type="term" value="C:perinuclear region of cytoplasm"/>
    <property type="evidence" value="ECO:0007669"/>
    <property type="project" value="TreeGrafter"/>
</dbReference>
<dbReference type="GO" id="GO:0005634">
    <property type="term" value="C:nucleus"/>
    <property type="evidence" value="ECO:0007669"/>
    <property type="project" value="TreeGrafter"/>
</dbReference>
<dbReference type="InterPro" id="IPR027038">
    <property type="entry name" value="RanGap"/>
</dbReference>
<keyword evidence="2" id="KW-0433">Leucine-rich repeat</keyword>
<evidence type="ECO:0000313" key="4">
    <source>
        <dbReference type="EMBL" id="KAF6174535.1"/>
    </source>
</evidence>
<dbReference type="InterPro" id="IPR001611">
    <property type="entry name" value="Leu-rich_rpt"/>
</dbReference>
<comment type="caution">
    <text evidence="4">The sequence shown here is derived from an EMBL/GenBank/DDBJ whole genome shotgun (WGS) entry which is preliminary data.</text>
</comment>
<evidence type="ECO:0000313" key="5">
    <source>
        <dbReference type="Proteomes" id="UP000541444"/>
    </source>
</evidence>
<dbReference type="GO" id="GO:0031267">
    <property type="term" value="F:small GTPase binding"/>
    <property type="evidence" value="ECO:0007669"/>
    <property type="project" value="TreeGrafter"/>
</dbReference>
<dbReference type="GO" id="GO:0005829">
    <property type="term" value="C:cytosol"/>
    <property type="evidence" value="ECO:0007669"/>
    <property type="project" value="TreeGrafter"/>
</dbReference>
<keyword evidence="1" id="KW-0343">GTPase activation</keyword>
<dbReference type="PANTHER" id="PTHR24113:SF12">
    <property type="entry name" value="RAN GTPASE-ACTIVATING PROTEIN 1"/>
    <property type="match status" value="1"/>
</dbReference>
<dbReference type="SMART" id="SM00368">
    <property type="entry name" value="LRR_RI"/>
    <property type="match status" value="8"/>
</dbReference>
<dbReference type="Pfam" id="PF13516">
    <property type="entry name" value="LRR_6"/>
    <property type="match status" value="8"/>
</dbReference>
<proteinExistence type="predicted"/>
<accession>A0A7J7P512</accession>
<gene>
    <name evidence="4" type="ORF">GIB67_004729</name>
</gene>
<evidence type="ECO:0000256" key="3">
    <source>
        <dbReference type="ARBA" id="ARBA00022737"/>
    </source>
</evidence>
<reference evidence="4 5" key="1">
    <citation type="journal article" date="2020" name="IScience">
        <title>Genome Sequencing of the Endangered Kingdonia uniflora (Circaeasteraceae, Ranunculales) Reveals Potential Mechanisms of Evolutionary Specialization.</title>
        <authorList>
            <person name="Sun Y."/>
            <person name="Deng T."/>
            <person name="Zhang A."/>
            <person name="Moore M.J."/>
            <person name="Landis J.B."/>
            <person name="Lin N."/>
            <person name="Zhang H."/>
            <person name="Zhang X."/>
            <person name="Huang J."/>
            <person name="Zhang X."/>
            <person name="Sun H."/>
            <person name="Wang H."/>
        </authorList>
    </citation>
    <scope>NUCLEOTIDE SEQUENCE [LARGE SCALE GENOMIC DNA]</scope>
    <source>
        <strain evidence="4">TB1705</strain>
        <tissue evidence="4">Leaf</tissue>
    </source>
</reference>
<dbReference type="AlphaFoldDB" id="A0A7J7P512"/>
<dbReference type="Proteomes" id="UP000541444">
    <property type="component" value="Unassembled WGS sequence"/>
</dbReference>
<dbReference type="GO" id="GO:0006913">
    <property type="term" value="P:nucleocytoplasmic transport"/>
    <property type="evidence" value="ECO:0007669"/>
    <property type="project" value="TreeGrafter"/>
</dbReference>
<dbReference type="OrthoDB" id="341587at2759"/>
<dbReference type="SUPFAM" id="SSF52047">
    <property type="entry name" value="RNI-like"/>
    <property type="match status" value="1"/>
</dbReference>
<dbReference type="PANTHER" id="PTHR24113">
    <property type="entry name" value="RAN GTPASE-ACTIVATING PROTEIN 1"/>
    <property type="match status" value="1"/>
</dbReference>
<dbReference type="Gene3D" id="3.80.10.10">
    <property type="entry name" value="Ribonuclease Inhibitor"/>
    <property type="match status" value="2"/>
</dbReference>
<keyword evidence="3" id="KW-0677">Repeat</keyword>
<keyword evidence="5" id="KW-1185">Reference proteome</keyword>
<organism evidence="4 5">
    <name type="scientific">Kingdonia uniflora</name>
    <dbReference type="NCBI Taxonomy" id="39325"/>
    <lineage>
        <taxon>Eukaryota</taxon>
        <taxon>Viridiplantae</taxon>
        <taxon>Streptophyta</taxon>
        <taxon>Embryophyta</taxon>
        <taxon>Tracheophyta</taxon>
        <taxon>Spermatophyta</taxon>
        <taxon>Magnoliopsida</taxon>
        <taxon>Ranunculales</taxon>
        <taxon>Circaeasteraceae</taxon>
        <taxon>Kingdonia</taxon>
    </lineage>
</organism>
<evidence type="ECO:0000256" key="2">
    <source>
        <dbReference type="ARBA" id="ARBA00022614"/>
    </source>
</evidence>